<evidence type="ECO:0000256" key="9">
    <source>
        <dbReference type="SAM" id="Phobius"/>
    </source>
</evidence>
<dbReference type="STRING" id="56857.A0A200QYX4"/>
<comment type="subcellular location">
    <subcellularLocation>
        <location evidence="1">Vacuole membrane</location>
        <topology evidence="1">Multi-pass membrane protein</topology>
    </subcellularLocation>
</comment>
<keyword evidence="3" id="KW-0813">Transport</keyword>
<keyword evidence="4" id="KW-0926">Vacuole</keyword>
<dbReference type="PANTHER" id="PTHR38937:SF2">
    <property type="entry name" value="MEMBRANE PROTEIN OF ER BODY-LIKE PROTEIN ISOFORM X1"/>
    <property type="match status" value="1"/>
</dbReference>
<dbReference type="GO" id="GO:0005384">
    <property type="term" value="F:manganese ion transmembrane transporter activity"/>
    <property type="evidence" value="ECO:0007669"/>
    <property type="project" value="InterPro"/>
</dbReference>
<evidence type="ECO:0000256" key="5">
    <source>
        <dbReference type="ARBA" id="ARBA00022692"/>
    </source>
</evidence>
<sequence length="369" mass="40678">MEREYGWSSSEEEEEEEVVVVVVLVDLINSLKGRLPRKGEIALQPAANNENRSLLPGEENVKDALAEVTVLMSLRIFGVKDECESIEGPQQKALMSITTKEQEGNSTYEITEEEQSVGDDHIASTRVREIKMFSTPPVLILPGVVSSVIEPSLNQLEVDNARSRSSSTTKWDDILKSVVYGGLIEVITSMGVVSSAAGCDLWELKSKQNGLRINITDVEEETVDGSYEQVLGQRNNFLRHAIVVVLSYLVFGLLPPITYGFSFRESDNKEYKLIAVVAVSVICIVLLATGKAYTQKPPKPYIMNIMYFVNNGLIASRLSYVLGELIKKLLVKLGLFEISATATPFPPPSAFLLQTISSAKPPAAWRASY</sequence>
<dbReference type="AlphaFoldDB" id="A0A200QYX4"/>
<name>A0A200QYX4_MACCD</name>
<keyword evidence="3" id="KW-0406">Ion transport</keyword>
<evidence type="ECO:0000313" key="11">
    <source>
        <dbReference type="Proteomes" id="UP000195402"/>
    </source>
</evidence>
<feature type="transmembrane region" description="Helical" evidence="9">
    <location>
        <begin position="273"/>
        <end position="293"/>
    </location>
</feature>
<dbReference type="OrthoDB" id="1924921at2759"/>
<dbReference type="InterPro" id="IPR052843">
    <property type="entry name" value="ER_body_metal_sequester"/>
</dbReference>
<keyword evidence="7 9" id="KW-0472">Membrane</keyword>
<evidence type="ECO:0000256" key="8">
    <source>
        <dbReference type="ARBA" id="ARBA00044464"/>
    </source>
</evidence>
<dbReference type="Proteomes" id="UP000195402">
    <property type="component" value="Unassembled WGS sequence"/>
</dbReference>
<comment type="similarity">
    <text evidence="2">Belongs to the CCC1 family.</text>
</comment>
<feature type="transmembrane region" description="Helical" evidence="9">
    <location>
        <begin position="237"/>
        <end position="261"/>
    </location>
</feature>
<comment type="caution">
    <text evidence="10">The sequence shown here is derived from an EMBL/GenBank/DDBJ whole genome shotgun (WGS) entry which is preliminary data.</text>
</comment>
<evidence type="ECO:0000256" key="7">
    <source>
        <dbReference type="ARBA" id="ARBA00023136"/>
    </source>
</evidence>
<evidence type="ECO:0000256" key="1">
    <source>
        <dbReference type="ARBA" id="ARBA00004128"/>
    </source>
</evidence>
<evidence type="ECO:0000256" key="4">
    <source>
        <dbReference type="ARBA" id="ARBA00022554"/>
    </source>
</evidence>
<keyword evidence="3" id="KW-0410">Iron transport</keyword>
<keyword evidence="3" id="KW-0408">Iron</keyword>
<keyword evidence="11" id="KW-1185">Reference proteome</keyword>
<dbReference type="GO" id="GO:0006826">
    <property type="term" value="P:iron ion transport"/>
    <property type="evidence" value="ECO:0007669"/>
    <property type="project" value="UniProtKB-KW"/>
</dbReference>
<evidence type="ECO:0000256" key="2">
    <source>
        <dbReference type="ARBA" id="ARBA00007049"/>
    </source>
</evidence>
<reference evidence="10 11" key="1">
    <citation type="journal article" date="2017" name="Mol. Plant">
        <title>The Genome of Medicinal Plant Macleaya cordata Provides New Insights into Benzylisoquinoline Alkaloids Metabolism.</title>
        <authorList>
            <person name="Liu X."/>
            <person name="Liu Y."/>
            <person name="Huang P."/>
            <person name="Ma Y."/>
            <person name="Qing Z."/>
            <person name="Tang Q."/>
            <person name="Cao H."/>
            <person name="Cheng P."/>
            <person name="Zheng Y."/>
            <person name="Yuan Z."/>
            <person name="Zhou Y."/>
            <person name="Liu J."/>
            <person name="Tang Z."/>
            <person name="Zhuo Y."/>
            <person name="Zhang Y."/>
            <person name="Yu L."/>
            <person name="Huang J."/>
            <person name="Yang P."/>
            <person name="Peng Q."/>
            <person name="Zhang J."/>
            <person name="Jiang W."/>
            <person name="Zhang Z."/>
            <person name="Lin K."/>
            <person name="Ro D.K."/>
            <person name="Chen X."/>
            <person name="Xiong X."/>
            <person name="Shang Y."/>
            <person name="Huang S."/>
            <person name="Zeng J."/>
        </authorList>
    </citation>
    <scope>NUCLEOTIDE SEQUENCE [LARGE SCALE GENOMIC DNA]</scope>
    <source>
        <strain evidence="11">cv. BLH2017</strain>
        <tissue evidence="10">Root</tissue>
    </source>
</reference>
<dbReference type="InParanoid" id="A0A200QYX4"/>
<dbReference type="GO" id="GO:0005774">
    <property type="term" value="C:vacuolar membrane"/>
    <property type="evidence" value="ECO:0007669"/>
    <property type="project" value="UniProtKB-SubCell"/>
</dbReference>
<dbReference type="Pfam" id="PF01988">
    <property type="entry name" value="VIT1"/>
    <property type="match status" value="1"/>
</dbReference>
<organism evidence="10 11">
    <name type="scientific">Macleaya cordata</name>
    <name type="common">Five-seeded plume-poppy</name>
    <name type="synonym">Bocconia cordata</name>
    <dbReference type="NCBI Taxonomy" id="56857"/>
    <lineage>
        <taxon>Eukaryota</taxon>
        <taxon>Viridiplantae</taxon>
        <taxon>Streptophyta</taxon>
        <taxon>Embryophyta</taxon>
        <taxon>Tracheophyta</taxon>
        <taxon>Spermatophyta</taxon>
        <taxon>Magnoliopsida</taxon>
        <taxon>Ranunculales</taxon>
        <taxon>Papaveraceae</taxon>
        <taxon>Papaveroideae</taxon>
        <taxon>Macleaya</taxon>
    </lineage>
</organism>
<protein>
    <submittedName>
        <fullName evidence="10">Uncharacterized protein</fullName>
    </submittedName>
</protein>
<proteinExistence type="inferred from homology"/>
<dbReference type="PANTHER" id="PTHR38937">
    <property type="entry name" value="MEMBRANE PROTEIN OF ER BODY-LIKE PROTEIN"/>
    <property type="match status" value="1"/>
</dbReference>
<dbReference type="GO" id="GO:0030026">
    <property type="term" value="P:intracellular manganese ion homeostasis"/>
    <property type="evidence" value="ECO:0007669"/>
    <property type="project" value="InterPro"/>
</dbReference>
<evidence type="ECO:0000313" key="10">
    <source>
        <dbReference type="EMBL" id="OVA15621.1"/>
    </source>
</evidence>
<keyword evidence="6 9" id="KW-1133">Transmembrane helix</keyword>
<dbReference type="EMBL" id="MVGT01000743">
    <property type="protein sequence ID" value="OVA15621.1"/>
    <property type="molecule type" value="Genomic_DNA"/>
</dbReference>
<evidence type="ECO:0000256" key="6">
    <source>
        <dbReference type="ARBA" id="ARBA00022989"/>
    </source>
</evidence>
<comment type="catalytic activity">
    <reaction evidence="8">
        <text>Fe(2+)(in) = Fe(2+)(out)</text>
        <dbReference type="Rhea" id="RHEA:28486"/>
        <dbReference type="ChEBI" id="CHEBI:29033"/>
    </reaction>
    <physiologicalReaction direction="left-to-right" evidence="8">
        <dbReference type="Rhea" id="RHEA:28487"/>
    </physiologicalReaction>
</comment>
<dbReference type="InterPro" id="IPR008217">
    <property type="entry name" value="Ccc1_fam"/>
</dbReference>
<evidence type="ECO:0000256" key="3">
    <source>
        <dbReference type="ARBA" id="ARBA00022496"/>
    </source>
</evidence>
<gene>
    <name evidence="10" type="ORF">BVC80_1313g8</name>
</gene>
<keyword evidence="5 9" id="KW-0812">Transmembrane</keyword>
<accession>A0A200QYX4</accession>